<keyword evidence="2" id="KW-1185">Reference proteome</keyword>
<protein>
    <submittedName>
        <fullName evidence="1">Uncharacterized protein</fullName>
    </submittedName>
</protein>
<gene>
    <name evidence="1" type="ORF">MSG28_004540</name>
</gene>
<evidence type="ECO:0000313" key="1">
    <source>
        <dbReference type="EMBL" id="KAI8432011.1"/>
    </source>
</evidence>
<sequence>MKDAFDIYATSKGLNPAKMWEDVQKAIAGIFQLKEHHVIDALKNYPSSDNFFELMRVDLVVDEDLKVYLLEANMSPNLSSAHYPPNQLLYEQVLYNLFGLTGVADHLKGYNSTNVKEQTAAKNMVTADKNLAVWGHECDTFCKGNCESSLLICKLCRPCIDPDLKSSLKRAHKEFLHRGDFRRLAPPPMLPGDQVDYKYLENLNEANKLQHLWYQGKCNIDSTWCT</sequence>
<accession>A0ACC0K689</accession>
<organism evidence="1 2">
    <name type="scientific">Choristoneura fumiferana</name>
    <name type="common">Spruce budworm moth</name>
    <name type="synonym">Archips fumiferana</name>
    <dbReference type="NCBI Taxonomy" id="7141"/>
    <lineage>
        <taxon>Eukaryota</taxon>
        <taxon>Metazoa</taxon>
        <taxon>Ecdysozoa</taxon>
        <taxon>Arthropoda</taxon>
        <taxon>Hexapoda</taxon>
        <taxon>Insecta</taxon>
        <taxon>Pterygota</taxon>
        <taxon>Neoptera</taxon>
        <taxon>Endopterygota</taxon>
        <taxon>Lepidoptera</taxon>
        <taxon>Glossata</taxon>
        <taxon>Ditrysia</taxon>
        <taxon>Tortricoidea</taxon>
        <taxon>Tortricidae</taxon>
        <taxon>Tortricinae</taxon>
        <taxon>Choristoneura</taxon>
    </lineage>
</organism>
<reference evidence="1 2" key="1">
    <citation type="journal article" date="2022" name="Genome Biol. Evol.">
        <title>The Spruce Budworm Genome: Reconstructing the Evolutionary History of Antifreeze Proteins.</title>
        <authorList>
            <person name="Beliveau C."/>
            <person name="Gagne P."/>
            <person name="Picq S."/>
            <person name="Vernygora O."/>
            <person name="Keeling C.I."/>
            <person name="Pinkney K."/>
            <person name="Doucet D."/>
            <person name="Wen F."/>
            <person name="Johnston J.S."/>
            <person name="Maaroufi H."/>
            <person name="Boyle B."/>
            <person name="Laroche J."/>
            <person name="Dewar K."/>
            <person name="Juretic N."/>
            <person name="Blackburn G."/>
            <person name="Nisole A."/>
            <person name="Brunet B."/>
            <person name="Brandao M."/>
            <person name="Lumley L."/>
            <person name="Duan J."/>
            <person name="Quan G."/>
            <person name="Lucarotti C.J."/>
            <person name="Roe A.D."/>
            <person name="Sperling F.A.H."/>
            <person name="Levesque R.C."/>
            <person name="Cusson M."/>
        </authorList>
    </citation>
    <scope>NUCLEOTIDE SEQUENCE [LARGE SCALE GENOMIC DNA]</scope>
    <source>
        <strain evidence="1">Glfc:IPQL:Cfum</strain>
    </source>
</reference>
<dbReference type="Proteomes" id="UP001064048">
    <property type="component" value="Chromosome 7"/>
</dbReference>
<proteinExistence type="predicted"/>
<dbReference type="EMBL" id="CM046107">
    <property type="protein sequence ID" value="KAI8432011.1"/>
    <property type="molecule type" value="Genomic_DNA"/>
</dbReference>
<evidence type="ECO:0000313" key="2">
    <source>
        <dbReference type="Proteomes" id="UP001064048"/>
    </source>
</evidence>
<name>A0ACC0K689_CHOFU</name>
<comment type="caution">
    <text evidence="1">The sequence shown here is derived from an EMBL/GenBank/DDBJ whole genome shotgun (WGS) entry which is preliminary data.</text>
</comment>